<evidence type="ECO:0000256" key="2">
    <source>
        <dbReference type="ARBA" id="ARBA00022692"/>
    </source>
</evidence>
<feature type="domain" description="RDD" evidence="6">
    <location>
        <begin position="17"/>
        <end position="124"/>
    </location>
</feature>
<gene>
    <name evidence="7" type="ORF">IX83_02470</name>
</gene>
<name>A0A077DGP5_9BURK</name>
<dbReference type="HOGENOM" id="CLU_053152_4_2_4"/>
<proteinExistence type="predicted"/>
<evidence type="ECO:0000313" key="7">
    <source>
        <dbReference type="EMBL" id="AIL32333.1"/>
    </source>
</evidence>
<keyword evidence="4 5" id="KW-0472">Membrane</keyword>
<dbReference type="KEGG" id="bpsi:IX83_02470"/>
<dbReference type="Proteomes" id="UP000028945">
    <property type="component" value="Chromosome"/>
</dbReference>
<keyword evidence="2 5" id="KW-0812">Transmembrane</keyword>
<evidence type="ECO:0000256" key="1">
    <source>
        <dbReference type="ARBA" id="ARBA00004141"/>
    </source>
</evidence>
<feature type="transmembrane region" description="Helical" evidence="5">
    <location>
        <begin position="95"/>
        <end position="112"/>
    </location>
</feature>
<protein>
    <recommendedName>
        <fullName evidence="6">RDD domain-containing protein</fullName>
    </recommendedName>
</protein>
<evidence type="ECO:0000256" key="5">
    <source>
        <dbReference type="SAM" id="Phobius"/>
    </source>
</evidence>
<keyword evidence="3 5" id="KW-1133">Transmembrane helix</keyword>
<evidence type="ECO:0000259" key="6">
    <source>
        <dbReference type="Pfam" id="PF06271"/>
    </source>
</evidence>
<feature type="transmembrane region" description="Helical" evidence="5">
    <location>
        <begin position="66"/>
        <end position="89"/>
    </location>
</feature>
<evidence type="ECO:0000313" key="8">
    <source>
        <dbReference type="Proteomes" id="UP000028945"/>
    </source>
</evidence>
<dbReference type="Pfam" id="PF06271">
    <property type="entry name" value="RDD"/>
    <property type="match status" value="1"/>
</dbReference>
<sequence length="132" mass="15275">MVVLLLEIIKKTGELPHTLTSSVLFLAYGMYFFICWRKGGQTLAMKTWHIKLISFNTNHPNGLQLILRYVLSWVLPLLFCGLMYAISQACEDKRLYIFFVLSPLSNFLPSFFNKKRLMLHEIISKTALVSTK</sequence>
<dbReference type="STRING" id="1072685.IX83_02470"/>
<organism evidence="7 8">
    <name type="scientific">Basilea psittacipulmonis DSM 24701</name>
    <dbReference type="NCBI Taxonomy" id="1072685"/>
    <lineage>
        <taxon>Bacteria</taxon>
        <taxon>Pseudomonadati</taxon>
        <taxon>Pseudomonadota</taxon>
        <taxon>Betaproteobacteria</taxon>
        <taxon>Burkholderiales</taxon>
        <taxon>Alcaligenaceae</taxon>
        <taxon>Basilea</taxon>
    </lineage>
</organism>
<dbReference type="eggNOG" id="COG1714">
    <property type="taxonomic scope" value="Bacteria"/>
</dbReference>
<evidence type="ECO:0000256" key="3">
    <source>
        <dbReference type="ARBA" id="ARBA00022989"/>
    </source>
</evidence>
<feature type="transmembrane region" description="Helical" evidence="5">
    <location>
        <begin position="15"/>
        <end position="36"/>
    </location>
</feature>
<comment type="subcellular location">
    <subcellularLocation>
        <location evidence="1">Membrane</location>
        <topology evidence="1">Multi-pass membrane protein</topology>
    </subcellularLocation>
</comment>
<dbReference type="EMBL" id="CP009238">
    <property type="protein sequence ID" value="AIL32333.1"/>
    <property type="molecule type" value="Genomic_DNA"/>
</dbReference>
<dbReference type="InterPro" id="IPR010432">
    <property type="entry name" value="RDD"/>
</dbReference>
<accession>A0A077DGP5</accession>
<reference evidence="7 8" key="1">
    <citation type="journal article" date="2014" name="BMC Genomics">
        <title>A genomic perspective on a new bacterial genus and species from the Alcaligenaceae family, Basilea psittacipulmonis.</title>
        <authorList>
            <person name="Whiteson K.L."/>
            <person name="Hernandez D."/>
            <person name="Lazarevic V."/>
            <person name="Gaia N."/>
            <person name="Farinelli L."/>
            <person name="Francois P."/>
            <person name="Pilo P."/>
            <person name="Frey J."/>
            <person name="Schrenzel J."/>
        </authorList>
    </citation>
    <scope>NUCLEOTIDE SEQUENCE [LARGE SCALE GENOMIC DNA]</scope>
    <source>
        <strain evidence="7 8">DSM 24701</strain>
    </source>
</reference>
<evidence type="ECO:0000256" key="4">
    <source>
        <dbReference type="ARBA" id="ARBA00023136"/>
    </source>
</evidence>
<keyword evidence="8" id="KW-1185">Reference proteome</keyword>
<dbReference type="GO" id="GO:0016020">
    <property type="term" value="C:membrane"/>
    <property type="evidence" value="ECO:0007669"/>
    <property type="project" value="UniProtKB-SubCell"/>
</dbReference>
<dbReference type="AlphaFoldDB" id="A0A077DGP5"/>